<evidence type="ECO:0000313" key="1">
    <source>
        <dbReference type="EMBL" id="GII26196.1"/>
    </source>
</evidence>
<name>A0A8J3X3N8_9ACTN</name>
<dbReference type="Proteomes" id="UP000599074">
    <property type="component" value="Unassembled WGS sequence"/>
</dbReference>
<dbReference type="EMBL" id="BOON01000069">
    <property type="protein sequence ID" value="GII26196.1"/>
    <property type="molecule type" value="Genomic_DNA"/>
</dbReference>
<protein>
    <submittedName>
        <fullName evidence="1">Uncharacterized protein</fullName>
    </submittedName>
</protein>
<proteinExistence type="predicted"/>
<dbReference type="AlphaFoldDB" id="A0A8J3X3N8"/>
<sequence>MPPNWRLAKPVDLELVELEWQEDVSRPAVDGGERETLRVRPLIEPGHAYTRYHRAMRDLARPRLFENRLCYRLLNVCTGDESGNDRLALRLTLGSMCYFDMIDFGESLAHEVALIATDENRNLAPDHIAWEALNFRRLMRDPFELAQYPLLMSISTLTIRYSKAGATFFLLRRNPAKVAIAGGMLSVFPTGVFQPASVLPAPNSPDFNLWRNVMREYSEEYLGNPEHDGGGSPIDYENEEPFRSLDAARKDGRIRAYCLGVGVDALNYVGDVLTVAVFEAETFDYIFGNMVKYNDEGEVDAEEFTFDGSTVERLLTTESMAPSGAACLRLAWLHHAEIAPTIA</sequence>
<accession>A0A8J3X3N8</accession>
<keyword evidence="2" id="KW-1185">Reference proteome</keyword>
<evidence type="ECO:0000313" key="2">
    <source>
        <dbReference type="Proteomes" id="UP000599074"/>
    </source>
</evidence>
<gene>
    <name evidence="1" type="ORF">Pme01_57930</name>
</gene>
<organism evidence="1 2">
    <name type="scientific">Planosporangium mesophilum</name>
    <dbReference type="NCBI Taxonomy" id="689768"/>
    <lineage>
        <taxon>Bacteria</taxon>
        <taxon>Bacillati</taxon>
        <taxon>Actinomycetota</taxon>
        <taxon>Actinomycetes</taxon>
        <taxon>Micromonosporales</taxon>
        <taxon>Micromonosporaceae</taxon>
        <taxon>Planosporangium</taxon>
    </lineage>
</organism>
<comment type="caution">
    <text evidence="1">The sequence shown here is derived from an EMBL/GenBank/DDBJ whole genome shotgun (WGS) entry which is preliminary data.</text>
</comment>
<reference evidence="1" key="1">
    <citation type="submission" date="2021-01" db="EMBL/GenBank/DDBJ databases">
        <title>Whole genome shotgun sequence of Planosporangium mesophilum NBRC 109066.</title>
        <authorList>
            <person name="Komaki H."/>
            <person name="Tamura T."/>
        </authorList>
    </citation>
    <scope>NUCLEOTIDE SEQUENCE</scope>
    <source>
        <strain evidence="1">NBRC 109066</strain>
    </source>
</reference>